<evidence type="ECO:0000313" key="4">
    <source>
        <dbReference type="Proteomes" id="UP000006906"/>
    </source>
</evidence>
<gene>
    <name evidence="3" type="ORF">CHLRE_02g081650v5</name>
</gene>
<dbReference type="PANTHER" id="PTHR31515:SF4">
    <property type="entry name" value="TRANSMEMBRANE PROTEIN"/>
    <property type="match status" value="1"/>
</dbReference>
<dbReference type="EMBL" id="CM008963">
    <property type="protein sequence ID" value="PNW86317.1"/>
    <property type="molecule type" value="Genomic_DNA"/>
</dbReference>
<dbReference type="PANTHER" id="PTHR31515">
    <property type="entry name" value="TRANSMEMBRANE PROTEIN-RELATED"/>
    <property type="match status" value="1"/>
</dbReference>
<dbReference type="OrthoDB" id="18100at2759"/>
<sequence>MRWREIGLLVALLALAHFAPGVQGNSKMQHGAKLMLMEELRKANIGRDVWAHIPKNKRSVWEAHDGRTINETLASFTDIPVDIVVHIKLIGFDGDGINHVKVDEAALTRYLRGLHLDLQTAVLEPELKHLSLRPRVHFRVSKAPVSLTHRVAGVLTSFIFGAMQGKRPATVYVPHRVVDDVLAAEEAGLQPGSTHAYHAAPSSEGGGSDPAHLPALLTLYVLNLEPPASADYLYTYKEEDAVVAAGNWSEFRSCPGALFASEARAGGGGSLAWVDLAAAPHSYGPLRGGQGQVFPHSLPHATAFLPAAASTAILPDLAALAAGAVSHLAWPALQHGDLALPNKDGGDDLEVQIIHIHDTLAVPPRSVDLEVLRQQLAGALAGSLMAVQVKEHFLAFAMCDLCVNAYTNALRVRTQRQEGSNVVASAGQILDRLVLHTTLAEYSEIILAYAGVHQTHNVLPVFVFDLSLRDEPLLLDGALQAAAFPGMVIAVASRAAPVRTRFSCGHMPRSLQPEDATRAVLGAVLQSAFGAPHTAQRYSPASGPGWNYLWALGATPHGPLSSLTTLSVASGAAVGRNLALAELERHVGRVAAVLHGLNKLSPPHKSSLKWAIERTDLRNRVTARLNVAAVKLEMAVSALSAGRNAEALRLARHLSTDASALERAALQLDAQLTQELACRGGTDWTVLLWPPAGSLVAVVAALWWRSRGARLKAEARYDKIY</sequence>
<reference evidence="3 4" key="1">
    <citation type="journal article" date="2007" name="Science">
        <title>The Chlamydomonas genome reveals the evolution of key animal and plant functions.</title>
        <authorList>
            <person name="Merchant S.S."/>
            <person name="Prochnik S.E."/>
            <person name="Vallon O."/>
            <person name="Harris E.H."/>
            <person name="Karpowicz S.J."/>
            <person name="Witman G.B."/>
            <person name="Terry A."/>
            <person name="Salamov A."/>
            <person name="Fritz-Laylin L.K."/>
            <person name="Marechal-Drouard L."/>
            <person name="Marshall W.F."/>
            <person name="Qu L.H."/>
            <person name="Nelson D.R."/>
            <person name="Sanderfoot A.A."/>
            <person name="Spalding M.H."/>
            <person name="Kapitonov V.V."/>
            <person name="Ren Q."/>
            <person name="Ferris P."/>
            <person name="Lindquist E."/>
            <person name="Shapiro H."/>
            <person name="Lucas S.M."/>
            <person name="Grimwood J."/>
            <person name="Schmutz J."/>
            <person name="Cardol P."/>
            <person name="Cerutti H."/>
            <person name="Chanfreau G."/>
            <person name="Chen C.L."/>
            <person name="Cognat V."/>
            <person name="Croft M.T."/>
            <person name="Dent R."/>
            <person name="Dutcher S."/>
            <person name="Fernandez E."/>
            <person name="Fukuzawa H."/>
            <person name="Gonzalez-Ballester D."/>
            <person name="Gonzalez-Halphen D."/>
            <person name="Hallmann A."/>
            <person name="Hanikenne M."/>
            <person name="Hippler M."/>
            <person name="Inwood W."/>
            <person name="Jabbari K."/>
            <person name="Kalanon M."/>
            <person name="Kuras R."/>
            <person name="Lefebvre P.A."/>
            <person name="Lemaire S.D."/>
            <person name="Lobanov A.V."/>
            <person name="Lohr M."/>
            <person name="Manuell A."/>
            <person name="Meier I."/>
            <person name="Mets L."/>
            <person name="Mittag M."/>
            <person name="Mittelmeier T."/>
            <person name="Moroney J.V."/>
            <person name="Moseley J."/>
            <person name="Napoli C."/>
            <person name="Nedelcu A.M."/>
            <person name="Niyogi K."/>
            <person name="Novoselov S.V."/>
            <person name="Paulsen I.T."/>
            <person name="Pazour G."/>
            <person name="Purton S."/>
            <person name="Ral J.P."/>
            <person name="Riano-Pachon D.M."/>
            <person name="Riekhof W."/>
            <person name="Rymarquis L."/>
            <person name="Schroda M."/>
            <person name="Stern D."/>
            <person name="Umen J."/>
            <person name="Willows R."/>
            <person name="Wilson N."/>
            <person name="Zimmer S.L."/>
            <person name="Allmer J."/>
            <person name="Balk J."/>
            <person name="Bisova K."/>
            <person name="Chen C.J."/>
            <person name="Elias M."/>
            <person name="Gendler K."/>
            <person name="Hauser C."/>
            <person name="Lamb M.R."/>
            <person name="Ledford H."/>
            <person name="Long J.C."/>
            <person name="Minagawa J."/>
            <person name="Page M.D."/>
            <person name="Pan J."/>
            <person name="Pootakham W."/>
            <person name="Roje S."/>
            <person name="Rose A."/>
            <person name="Stahlberg E."/>
            <person name="Terauchi A.M."/>
            <person name="Yang P."/>
            <person name="Ball S."/>
            <person name="Bowler C."/>
            <person name="Dieckmann C.L."/>
            <person name="Gladyshev V.N."/>
            <person name="Green P."/>
            <person name="Jorgensen R."/>
            <person name="Mayfield S."/>
            <person name="Mueller-Roeber B."/>
            <person name="Rajamani S."/>
            <person name="Sayre R.T."/>
            <person name="Brokstein P."/>
            <person name="Dubchak I."/>
            <person name="Goodstein D."/>
            <person name="Hornick L."/>
            <person name="Huang Y.W."/>
            <person name="Jhaveri J."/>
            <person name="Luo Y."/>
            <person name="Martinez D."/>
            <person name="Ngau W.C."/>
            <person name="Otillar B."/>
            <person name="Poliakov A."/>
            <person name="Porter A."/>
            <person name="Szajkowski L."/>
            <person name="Werner G."/>
            <person name="Zhou K."/>
            <person name="Grigoriev I.V."/>
            <person name="Rokhsar D.S."/>
            <person name="Grossman A.R."/>
        </authorList>
    </citation>
    <scope>NUCLEOTIDE SEQUENCE [LARGE SCALE GENOMIC DNA]</scope>
    <source>
        <strain evidence="4">CC-503</strain>
    </source>
</reference>
<evidence type="ECO:0000313" key="3">
    <source>
        <dbReference type="EMBL" id="PNW86317.1"/>
    </source>
</evidence>
<feature type="chain" id="PRO_5014459284" description="DUF7906 domain-containing protein" evidence="1">
    <location>
        <begin position="25"/>
        <end position="721"/>
    </location>
</feature>
<dbReference type="KEGG" id="cre:CHLRE_02g081650v5"/>
<organism evidence="3 4">
    <name type="scientific">Chlamydomonas reinhardtii</name>
    <name type="common">Chlamydomonas smithii</name>
    <dbReference type="NCBI Taxonomy" id="3055"/>
    <lineage>
        <taxon>Eukaryota</taxon>
        <taxon>Viridiplantae</taxon>
        <taxon>Chlorophyta</taxon>
        <taxon>core chlorophytes</taxon>
        <taxon>Chlorophyceae</taxon>
        <taxon>CS clade</taxon>
        <taxon>Chlamydomonadales</taxon>
        <taxon>Chlamydomonadaceae</taxon>
        <taxon>Chlamydomonas</taxon>
    </lineage>
</organism>
<evidence type="ECO:0000259" key="2">
    <source>
        <dbReference type="Pfam" id="PF25483"/>
    </source>
</evidence>
<dbReference type="Proteomes" id="UP000006906">
    <property type="component" value="Chromosome 2"/>
</dbReference>
<dbReference type="Pfam" id="PF25483">
    <property type="entry name" value="DUF7906"/>
    <property type="match status" value="1"/>
</dbReference>
<dbReference type="InParanoid" id="A0A2K3E0N2"/>
<dbReference type="PaxDb" id="3055-EDP06669"/>
<dbReference type="FunCoup" id="A0A2K3E0N2">
    <property type="interactions" value="306"/>
</dbReference>
<feature type="domain" description="DUF7906" evidence="2">
    <location>
        <begin position="81"/>
        <end position="331"/>
    </location>
</feature>
<dbReference type="Gramene" id="PNW86317">
    <property type="protein sequence ID" value="PNW86317"/>
    <property type="gene ID" value="CHLRE_02g081650v5"/>
</dbReference>
<dbReference type="ExpressionAtlas" id="A0A2K3E0N2">
    <property type="expression patterns" value="baseline and differential"/>
</dbReference>
<keyword evidence="4" id="KW-1185">Reference proteome</keyword>
<dbReference type="GeneID" id="5727314"/>
<protein>
    <recommendedName>
        <fullName evidence="2">DUF7906 domain-containing protein</fullName>
    </recommendedName>
</protein>
<dbReference type="STRING" id="3055.A0A2K3E0N2"/>
<dbReference type="AlphaFoldDB" id="A0A2K3E0N2"/>
<keyword evidence="1" id="KW-0732">Signal</keyword>
<dbReference type="InterPro" id="IPR057228">
    <property type="entry name" value="DUF7906"/>
</dbReference>
<evidence type="ECO:0000256" key="1">
    <source>
        <dbReference type="SAM" id="SignalP"/>
    </source>
</evidence>
<accession>A0A2K3E0N2</accession>
<name>A0A2K3E0N2_CHLRE</name>
<proteinExistence type="predicted"/>
<dbReference type="RefSeq" id="XP_042926881.1">
    <property type="nucleotide sequence ID" value="XM_043059247.1"/>
</dbReference>
<feature type="signal peptide" evidence="1">
    <location>
        <begin position="1"/>
        <end position="24"/>
    </location>
</feature>